<dbReference type="PROSITE" id="PS52016">
    <property type="entry name" value="TONB_DEPENDENT_REC_3"/>
    <property type="match status" value="1"/>
</dbReference>
<evidence type="ECO:0000256" key="3">
    <source>
        <dbReference type="ARBA" id="ARBA00022452"/>
    </source>
</evidence>
<evidence type="ECO:0000256" key="4">
    <source>
        <dbReference type="ARBA" id="ARBA00022692"/>
    </source>
</evidence>
<comment type="similarity">
    <text evidence="7">Belongs to the TonB-dependent receptor family.</text>
</comment>
<keyword evidence="3 7" id="KW-1134">Transmembrane beta strand</keyword>
<proteinExistence type="inferred from homology"/>
<reference evidence="10 11" key="1">
    <citation type="submission" date="2016-08" db="EMBL/GenBank/DDBJ databases">
        <authorList>
            <person name="Seilhamer J.J."/>
        </authorList>
    </citation>
    <scope>NUCLEOTIDE SEQUENCE [LARGE SCALE GENOMIC DNA]</scope>
    <source>
        <strain evidence="10 11">A37T2</strain>
    </source>
</reference>
<dbReference type="Gene3D" id="3.55.50.30">
    <property type="match status" value="1"/>
</dbReference>
<dbReference type="NCBIfam" id="TIGR04057">
    <property type="entry name" value="SusC_RagA_signa"/>
    <property type="match status" value="1"/>
</dbReference>
<keyword evidence="8" id="KW-0732">Signal</keyword>
<keyword evidence="4 7" id="KW-0812">Transmembrane</keyword>
<dbReference type="Pfam" id="PF07715">
    <property type="entry name" value="Plug"/>
    <property type="match status" value="1"/>
</dbReference>
<keyword evidence="2 7" id="KW-0813">Transport</keyword>
<dbReference type="InterPro" id="IPR036942">
    <property type="entry name" value="Beta-barrel_TonB_sf"/>
</dbReference>
<dbReference type="AlphaFoldDB" id="A0A1C4CVR5"/>
<dbReference type="EMBL" id="FMAR01000004">
    <property type="protein sequence ID" value="SCC23187.1"/>
    <property type="molecule type" value="Genomic_DNA"/>
</dbReference>
<dbReference type="InterPro" id="IPR039426">
    <property type="entry name" value="TonB-dep_rcpt-like"/>
</dbReference>
<evidence type="ECO:0000256" key="2">
    <source>
        <dbReference type="ARBA" id="ARBA00022448"/>
    </source>
</evidence>
<comment type="subcellular location">
    <subcellularLocation>
        <location evidence="1 7">Cell outer membrane</location>
        <topology evidence="1 7">Multi-pass membrane protein</topology>
    </subcellularLocation>
</comment>
<name>A0A1C4CVR5_9BACT</name>
<dbReference type="RefSeq" id="WP_165798356.1">
    <property type="nucleotide sequence ID" value="NZ_FMAR01000004.1"/>
</dbReference>
<dbReference type="InterPro" id="IPR037066">
    <property type="entry name" value="Plug_dom_sf"/>
</dbReference>
<evidence type="ECO:0000256" key="5">
    <source>
        <dbReference type="ARBA" id="ARBA00023136"/>
    </source>
</evidence>
<evidence type="ECO:0000256" key="8">
    <source>
        <dbReference type="SAM" id="SignalP"/>
    </source>
</evidence>
<gene>
    <name evidence="10" type="ORF">GA0116948_104325</name>
</gene>
<dbReference type="Gene3D" id="2.40.170.20">
    <property type="entry name" value="TonB-dependent receptor, beta-barrel domain"/>
    <property type="match status" value="1"/>
</dbReference>
<sequence length="1079" mass="118737">MKLFPCMLMLCMMVCTLLPLRGQDKANALSQKISIDVANKPAQDILQLIEKQAGVSFAYPNSVVANQHTFSIRQKNIAISAVLQQLFPANQFTIKAIGKNIIIKQTEVHTSNTPDTSKPRTIDMNTVVVTALGIGRQERSLGYAFTDVKGSELTKVRETNPMEALSGKVAGLDVNTTNSGVGGSVKVTLRGVKVIGGDNQPLYVIDGIPINNSSPGQADTYGGYDLGDGSSIINPDEIATISVLKGGAAAALYGSRAANGVILITTKKGSHKGFELEFTSNAVVEKLNNSYDFQDQYGSGRDGLLPRDVATARGYSQASWGPKLNADSMVWLWNGKQVPYVNAHNNIENFFRDGLTLTNSLAIASGNDKTQMRFTYTNIHNDDIVPKSGLIRHNFSIRGTSQLTDKFTIDAKLAYLNENVDNRPALSDNPNNIGYVLSGIAPNIDINWLKDYKDPVTGYYINWNNNSYQVNPYWAINEQPNSSKQDRLNGFVLLKYQLLPTLSIQGRTGTDYSKFSFREFMEYSTPFNQTGAIAIKDRTLRETNSELMLNFGKQVKKIWIGANLGTNRMDYTEDLLNTTGRDISVMGVKSINNFQTKLSNELLNHKRINSVYGALNLAYETLIYLDITGRNDWSSTLAKNNNSFFYPSVSTSFVFSELIRKNNILNFGKVRFSLAQTGTDAIDPYQLKLTYGSNPDMPTVGGYAIGGVAVDKVPFNELKPSISRSYEVGTNLVFLNSRINLDVTWYQSNTRNQILSAPISTTSGYSTAVINSGNVQNKGLEVTLQVKPIVTTNFSWDLSANYARNRNKIVALSPLVSGYYTLASARWANASIVAKEGDEYGIIVGRKYLRNDAGQMILDANNLPQYDPVDAKLGNGQYKWIGGISNRFTFKNISLNILLDIKQGGSIYSMTNLLAYANGRQKGTLKGREGWAASENARLAAGATSEAWTATGGLPVTGVQQTGTDANGKPTYIDVSGFVNPQAYWQRVTDNIPEPFIYDASFVKIRQVNLDYTFPKSMFTGTVVREISLSLVARNLFTISKHIPNVDPESSYNNSNGQGFEYGSLPTRRSYGINLFAKF</sequence>
<evidence type="ECO:0000313" key="11">
    <source>
        <dbReference type="Proteomes" id="UP000242818"/>
    </source>
</evidence>
<evidence type="ECO:0000259" key="9">
    <source>
        <dbReference type="Pfam" id="PF07715"/>
    </source>
</evidence>
<dbReference type="Gene3D" id="2.170.130.10">
    <property type="entry name" value="TonB-dependent receptor, plug domain"/>
    <property type="match status" value="1"/>
</dbReference>
<evidence type="ECO:0000256" key="7">
    <source>
        <dbReference type="PROSITE-ProRule" id="PRU01360"/>
    </source>
</evidence>
<keyword evidence="11" id="KW-1185">Reference proteome</keyword>
<evidence type="ECO:0000256" key="6">
    <source>
        <dbReference type="ARBA" id="ARBA00023237"/>
    </source>
</evidence>
<dbReference type="NCBIfam" id="TIGR04056">
    <property type="entry name" value="OMP_RagA_SusC"/>
    <property type="match status" value="1"/>
</dbReference>
<feature type="chain" id="PRO_5008690134" evidence="8">
    <location>
        <begin position="18"/>
        <end position="1079"/>
    </location>
</feature>
<keyword evidence="6 7" id="KW-0998">Cell outer membrane</keyword>
<dbReference type="STRING" id="1335309.GA0116948_104325"/>
<dbReference type="SUPFAM" id="SSF56935">
    <property type="entry name" value="Porins"/>
    <property type="match status" value="1"/>
</dbReference>
<dbReference type="InterPro" id="IPR023996">
    <property type="entry name" value="TonB-dep_OMP_SusC/RagA"/>
</dbReference>
<feature type="signal peptide" evidence="8">
    <location>
        <begin position="1"/>
        <end position="17"/>
    </location>
</feature>
<dbReference type="InterPro" id="IPR023997">
    <property type="entry name" value="TonB-dep_OMP_SusC/RagA_CS"/>
</dbReference>
<dbReference type="InterPro" id="IPR012910">
    <property type="entry name" value="Plug_dom"/>
</dbReference>
<protein>
    <submittedName>
        <fullName evidence="10">TonB-linked outer membrane protein, SusC/RagA family</fullName>
    </submittedName>
</protein>
<dbReference type="GO" id="GO:0009279">
    <property type="term" value="C:cell outer membrane"/>
    <property type="evidence" value="ECO:0007669"/>
    <property type="project" value="UniProtKB-SubCell"/>
</dbReference>
<accession>A0A1C4CVR5</accession>
<evidence type="ECO:0000256" key="1">
    <source>
        <dbReference type="ARBA" id="ARBA00004571"/>
    </source>
</evidence>
<evidence type="ECO:0000313" key="10">
    <source>
        <dbReference type="EMBL" id="SCC23187.1"/>
    </source>
</evidence>
<feature type="domain" description="TonB-dependent receptor plug" evidence="9">
    <location>
        <begin position="140"/>
        <end position="261"/>
    </location>
</feature>
<keyword evidence="5 7" id="KW-0472">Membrane</keyword>
<organism evidence="10 11">
    <name type="scientific">Chitinophaga costaii</name>
    <dbReference type="NCBI Taxonomy" id="1335309"/>
    <lineage>
        <taxon>Bacteria</taxon>
        <taxon>Pseudomonadati</taxon>
        <taxon>Bacteroidota</taxon>
        <taxon>Chitinophagia</taxon>
        <taxon>Chitinophagales</taxon>
        <taxon>Chitinophagaceae</taxon>
        <taxon>Chitinophaga</taxon>
    </lineage>
</organism>
<dbReference type="Proteomes" id="UP000242818">
    <property type="component" value="Unassembled WGS sequence"/>
</dbReference>